<dbReference type="Pfam" id="PF13591">
    <property type="entry name" value="MerR_2"/>
    <property type="match status" value="1"/>
</dbReference>
<sequence length="96" mass="11353">MKRYWIQTCKEDVLSKQGWVSIHTLEYHPELLQRLALLGVVEIRHERIHTREINRLKKLLCLRRSLGVNTAGAVIILDLLEKVESLQEQVRQLQEE</sequence>
<evidence type="ECO:0000313" key="2">
    <source>
        <dbReference type="Proteomes" id="UP000006443"/>
    </source>
</evidence>
<gene>
    <name evidence="1" type="ORF">DealDRAFT_0320</name>
</gene>
<dbReference type="Proteomes" id="UP000006443">
    <property type="component" value="Unassembled WGS sequence"/>
</dbReference>
<evidence type="ECO:0000313" key="1">
    <source>
        <dbReference type="EMBL" id="EEG79046.1"/>
    </source>
</evidence>
<accession>C0GCW1</accession>
<dbReference type="eggNOG" id="ENOG5032UT3">
    <property type="taxonomic scope" value="Bacteria"/>
</dbReference>
<evidence type="ECO:0008006" key="3">
    <source>
        <dbReference type="Google" id="ProtNLM"/>
    </source>
</evidence>
<dbReference type="AlphaFoldDB" id="C0GCW1"/>
<proteinExistence type="predicted"/>
<keyword evidence="2" id="KW-1185">Reference proteome</keyword>
<name>C0GCW1_DETAL</name>
<dbReference type="EMBL" id="ACJM01000001">
    <property type="protein sequence ID" value="EEG79046.1"/>
    <property type="molecule type" value="Genomic_DNA"/>
</dbReference>
<dbReference type="OrthoDB" id="488420at2"/>
<dbReference type="RefSeq" id="WP_008514214.1">
    <property type="nucleotide sequence ID" value="NZ_ACJM01000001.1"/>
</dbReference>
<dbReference type="Gene3D" id="1.10.1660.10">
    <property type="match status" value="1"/>
</dbReference>
<dbReference type="STRING" id="555088.DealDRAFT_0320"/>
<protein>
    <recommendedName>
        <fullName evidence="3">MerR family transcriptional regulator</fullName>
    </recommendedName>
</protein>
<comment type="caution">
    <text evidence="1">The sequence shown here is derived from an EMBL/GenBank/DDBJ whole genome shotgun (WGS) entry which is preliminary data.</text>
</comment>
<reference evidence="1 2" key="1">
    <citation type="submission" date="2009-02" db="EMBL/GenBank/DDBJ databases">
        <title>Sequencing of the draft genome and assembly of Dethiobacter alkaliphilus AHT 1.</title>
        <authorList>
            <consortium name="US DOE Joint Genome Institute (JGI-PGF)"/>
            <person name="Lucas S."/>
            <person name="Copeland A."/>
            <person name="Lapidus A."/>
            <person name="Glavina del Rio T."/>
            <person name="Dalin E."/>
            <person name="Tice H."/>
            <person name="Bruce D."/>
            <person name="Goodwin L."/>
            <person name="Pitluck S."/>
            <person name="Larimer F."/>
            <person name="Land M.L."/>
            <person name="Hauser L."/>
            <person name="Muyzer G."/>
        </authorList>
    </citation>
    <scope>NUCLEOTIDE SEQUENCE [LARGE SCALE GENOMIC DNA]</scope>
    <source>
        <strain evidence="1 2">AHT 1</strain>
    </source>
</reference>
<organism evidence="1 2">
    <name type="scientific">Dethiobacter alkaliphilus AHT 1</name>
    <dbReference type="NCBI Taxonomy" id="555088"/>
    <lineage>
        <taxon>Bacteria</taxon>
        <taxon>Bacillati</taxon>
        <taxon>Bacillota</taxon>
        <taxon>Dethiobacteria</taxon>
        <taxon>Dethiobacterales</taxon>
        <taxon>Dethiobacteraceae</taxon>
        <taxon>Dethiobacter</taxon>
    </lineage>
</organism>